<feature type="domain" description="HTH araC/xylS-type" evidence="2">
    <location>
        <begin position="172"/>
        <end position="253"/>
    </location>
</feature>
<name>A0A1I5AGS4_9FLAO</name>
<proteinExistence type="predicted"/>
<dbReference type="GO" id="GO:0043565">
    <property type="term" value="F:sequence-specific DNA binding"/>
    <property type="evidence" value="ECO:0007669"/>
    <property type="project" value="InterPro"/>
</dbReference>
<protein>
    <submittedName>
        <fullName evidence="3">Helix-turn-helix domain-containing protein</fullName>
    </submittedName>
</protein>
<dbReference type="Proteomes" id="UP000198705">
    <property type="component" value="Unassembled WGS sequence"/>
</dbReference>
<dbReference type="InterPro" id="IPR018060">
    <property type="entry name" value="HTH_AraC"/>
</dbReference>
<dbReference type="Pfam" id="PF12833">
    <property type="entry name" value="HTH_18"/>
    <property type="match status" value="1"/>
</dbReference>
<gene>
    <name evidence="3" type="ORF">SAMN04487989_10246</name>
</gene>
<dbReference type="STRING" id="649333.SAMN04487989_10246"/>
<organism evidence="3 4">
    <name type="scientific">Bizionia echini</name>
    <dbReference type="NCBI Taxonomy" id="649333"/>
    <lineage>
        <taxon>Bacteria</taxon>
        <taxon>Pseudomonadati</taxon>
        <taxon>Bacteroidota</taxon>
        <taxon>Flavobacteriia</taxon>
        <taxon>Flavobacteriales</taxon>
        <taxon>Flavobacteriaceae</taxon>
        <taxon>Bizionia</taxon>
    </lineage>
</organism>
<keyword evidence="4" id="KW-1185">Reference proteome</keyword>
<accession>A0A1I5AGS4</accession>
<dbReference type="GO" id="GO:0003700">
    <property type="term" value="F:DNA-binding transcription factor activity"/>
    <property type="evidence" value="ECO:0007669"/>
    <property type="project" value="InterPro"/>
</dbReference>
<dbReference type="PROSITE" id="PS01124">
    <property type="entry name" value="HTH_ARAC_FAMILY_2"/>
    <property type="match status" value="1"/>
</dbReference>
<dbReference type="OrthoDB" id="511992at2"/>
<evidence type="ECO:0000256" key="1">
    <source>
        <dbReference type="ARBA" id="ARBA00023125"/>
    </source>
</evidence>
<evidence type="ECO:0000313" key="3">
    <source>
        <dbReference type="EMBL" id="SFN61681.1"/>
    </source>
</evidence>
<reference evidence="4" key="1">
    <citation type="submission" date="2016-10" db="EMBL/GenBank/DDBJ databases">
        <authorList>
            <person name="Varghese N."/>
            <person name="Submissions S."/>
        </authorList>
    </citation>
    <scope>NUCLEOTIDE SEQUENCE [LARGE SCALE GENOMIC DNA]</scope>
    <source>
        <strain evidence="4">DSM 23925</strain>
    </source>
</reference>
<dbReference type="Gene3D" id="1.10.10.60">
    <property type="entry name" value="Homeodomain-like"/>
    <property type="match status" value="1"/>
</dbReference>
<dbReference type="EMBL" id="FOVN01000002">
    <property type="protein sequence ID" value="SFN61681.1"/>
    <property type="molecule type" value="Genomic_DNA"/>
</dbReference>
<evidence type="ECO:0000313" key="4">
    <source>
        <dbReference type="Proteomes" id="UP000198705"/>
    </source>
</evidence>
<dbReference type="AlphaFoldDB" id="A0A1I5AGS4"/>
<dbReference type="PANTHER" id="PTHR43280:SF2">
    <property type="entry name" value="HTH-TYPE TRANSCRIPTIONAL REGULATOR EXSA"/>
    <property type="match status" value="1"/>
</dbReference>
<dbReference type="SMART" id="SM00342">
    <property type="entry name" value="HTH_ARAC"/>
    <property type="match status" value="1"/>
</dbReference>
<sequence>MEFINKPNFEHSFFNDIVRINYNCEAAPQVINDFGYSYIMIRYGYFEARNNQGEYIAIPRIFTKCTGDFFSVKAATNSSWISIELPNGAFHNITKLITKNQRNKLIDLYDYIPAEILDTLYVALENENEIEKITALVDKSLESYYSNWMVPLDSQPMVDYIFNKKGLLETIELSEKFPFSSRTIERIFHKEVGASPYRFICLVRFNHIIRELLENKYDSIDSLTKDYEYFDQSHFEKDFKKFMGQGVKQYKDDFNPLLTKALSRVYHETN</sequence>
<dbReference type="RefSeq" id="WP_092206843.1">
    <property type="nucleotide sequence ID" value="NZ_FOVN01000002.1"/>
</dbReference>
<keyword evidence="1" id="KW-0238">DNA-binding</keyword>
<evidence type="ECO:0000259" key="2">
    <source>
        <dbReference type="PROSITE" id="PS01124"/>
    </source>
</evidence>
<dbReference type="PANTHER" id="PTHR43280">
    <property type="entry name" value="ARAC-FAMILY TRANSCRIPTIONAL REGULATOR"/>
    <property type="match status" value="1"/>
</dbReference>